<dbReference type="NCBIfam" id="TIGR00229">
    <property type="entry name" value="sensory_box"/>
    <property type="match status" value="1"/>
</dbReference>
<gene>
    <name evidence="7" type="ORF">FE263_12445</name>
</gene>
<dbReference type="EMBL" id="VCDI01000004">
    <property type="protein sequence ID" value="TLU71947.1"/>
    <property type="molecule type" value="Genomic_DNA"/>
</dbReference>
<dbReference type="Pfam" id="PF00512">
    <property type="entry name" value="HisKA"/>
    <property type="match status" value="1"/>
</dbReference>
<dbReference type="Gene3D" id="3.30.450.20">
    <property type="entry name" value="PAS domain"/>
    <property type="match status" value="1"/>
</dbReference>
<evidence type="ECO:0000256" key="2">
    <source>
        <dbReference type="ARBA" id="ARBA00012438"/>
    </source>
</evidence>
<accession>A0A5R9J618</accession>
<dbReference type="InterPro" id="IPR004358">
    <property type="entry name" value="Sig_transdc_His_kin-like_C"/>
</dbReference>
<comment type="caution">
    <text evidence="7">The sequence shown here is derived from an EMBL/GenBank/DDBJ whole genome shotgun (WGS) entry which is preliminary data.</text>
</comment>
<dbReference type="Pfam" id="PF13426">
    <property type="entry name" value="PAS_9"/>
    <property type="match status" value="1"/>
</dbReference>
<dbReference type="PROSITE" id="PS50112">
    <property type="entry name" value="PAS"/>
    <property type="match status" value="1"/>
</dbReference>
<dbReference type="PROSITE" id="PS50113">
    <property type="entry name" value="PAC"/>
    <property type="match status" value="1"/>
</dbReference>
<evidence type="ECO:0000313" key="7">
    <source>
        <dbReference type="EMBL" id="TLU71947.1"/>
    </source>
</evidence>
<dbReference type="Pfam" id="PF02518">
    <property type="entry name" value="HATPase_c"/>
    <property type="match status" value="1"/>
</dbReference>
<dbReference type="CDD" id="cd00130">
    <property type="entry name" value="PAS"/>
    <property type="match status" value="1"/>
</dbReference>
<name>A0A5R9J618_9PROT</name>
<dbReference type="InterPro" id="IPR035965">
    <property type="entry name" value="PAS-like_dom_sf"/>
</dbReference>
<dbReference type="EC" id="2.7.13.3" evidence="2"/>
<dbReference type="InterPro" id="IPR000014">
    <property type="entry name" value="PAS"/>
</dbReference>
<dbReference type="SUPFAM" id="SSF55874">
    <property type="entry name" value="ATPase domain of HSP90 chaperone/DNA topoisomerase II/histidine kinase"/>
    <property type="match status" value="1"/>
</dbReference>
<dbReference type="InterPro" id="IPR036097">
    <property type="entry name" value="HisK_dim/P_sf"/>
</dbReference>
<dbReference type="InterPro" id="IPR003661">
    <property type="entry name" value="HisK_dim/P_dom"/>
</dbReference>
<dbReference type="SMART" id="SM00091">
    <property type="entry name" value="PAS"/>
    <property type="match status" value="1"/>
</dbReference>
<evidence type="ECO:0000313" key="8">
    <source>
        <dbReference type="Proteomes" id="UP000305654"/>
    </source>
</evidence>
<evidence type="ECO:0000256" key="1">
    <source>
        <dbReference type="ARBA" id="ARBA00000085"/>
    </source>
</evidence>
<dbReference type="SUPFAM" id="SSF47384">
    <property type="entry name" value="Homodimeric domain of signal transducing histidine kinase"/>
    <property type="match status" value="1"/>
</dbReference>
<dbReference type="InterPro" id="IPR005467">
    <property type="entry name" value="His_kinase_dom"/>
</dbReference>
<feature type="domain" description="PAS" evidence="5">
    <location>
        <begin position="122"/>
        <end position="175"/>
    </location>
</feature>
<dbReference type="CDD" id="cd00082">
    <property type="entry name" value="HisKA"/>
    <property type="match status" value="1"/>
</dbReference>
<dbReference type="PRINTS" id="PR00344">
    <property type="entry name" value="BCTRLSENSOR"/>
</dbReference>
<reference evidence="7 8" key="1">
    <citation type="submission" date="2019-05" db="EMBL/GenBank/DDBJ databases">
        <authorList>
            <person name="Pankratov T."/>
            <person name="Grouzdev D."/>
        </authorList>
    </citation>
    <scope>NUCLEOTIDE SEQUENCE [LARGE SCALE GENOMIC DNA]</scope>
    <source>
        <strain evidence="7 8">KEBCLARHB70R</strain>
    </source>
</reference>
<comment type="catalytic activity">
    <reaction evidence="1">
        <text>ATP + protein L-histidine = ADP + protein N-phospho-L-histidine.</text>
        <dbReference type="EC" id="2.7.13.3"/>
    </reaction>
</comment>
<dbReference type="PANTHER" id="PTHR43065:SF42">
    <property type="entry name" value="TWO-COMPONENT SENSOR PPRA"/>
    <property type="match status" value="1"/>
</dbReference>
<feature type="domain" description="Histidine kinase" evidence="4">
    <location>
        <begin position="239"/>
        <end position="453"/>
    </location>
</feature>
<proteinExistence type="predicted"/>
<dbReference type="InterPro" id="IPR001610">
    <property type="entry name" value="PAC"/>
</dbReference>
<dbReference type="PROSITE" id="PS50109">
    <property type="entry name" value="HIS_KIN"/>
    <property type="match status" value="1"/>
</dbReference>
<keyword evidence="8" id="KW-1185">Reference proteome</keyword>
<dbReference type="GO" id="GO:0000155">
    <property type="term" value="F:phosphorelay sensor kinase activity"/>
    <property type="evidence" value="ECO:0007669"/>
    <property type="project" value="InterPro"/>
</dbReference>
<evidence type="ECO:0000259" key="6">
    <source>
        <dbReference type="PROSITE" id="PS50113"/>
    </source>
</evidence>
<dbReference type="SMART" id="SM00388">
    <property type="entry name" value="HisKA"/>
    <property type="match status" value="1"/>
</dbReference>
<feature type="domain" description="PAC" evidence="6">
    <location>
        <begin position="172"/>
        <end position="226"/>
    </location>
</feature>
<dbReference type="AlphaFoldDB" id="A0A5R9J618"/>
<dbReference type="PANTHER" id="PTHR43065">
    <property type="entry name" value="SENSOR HISTIDINE KINASE"/>
    <property type="match status" value="1"/>
</dbReference>
<dbReference type="InterPro" id="IPR036890">
    <property type="entry name" value="HATPase_C_sf"/>
</dbReference>
<protein>
    <recommendedName>
        <fullName evidence="2">histidine kinase</fullName>
        <ecNumber evidence="2">2.7.13.3</ecNumber>
    </recommendedName>
</protein>
<evidence type="ECO:0000259" key="4">
    <source>
        <dbReference type="PROSITE" id="PS50109"/>
    </source>
</evidence>
<dbReference type="OrthoDB" id="9796100at2"/>
<dbReference type="Gene3D" id="3.30.565.10">
    <property type="entry name" value="Histidine kinase-like ATPase, C-terminal domain"/>
    <property type="match status" value="1"/>
</dbReference>
<dbReference type="SUPFAM" id="SSF55785">
    <property type="entry name" value="PYP-like sensor domain (PAS domain)"/>
    <property type="match status" value="1"/>
</dbReference>
<dbReference type="Proteomes" id="UP000305654">
    <property type="component" value="Unassembled WGS sequence"/>
</dbReference>
<sequence length="463" mass="50025">MTSRIRVSSSTSSTHTRMVSDFRNPDAVPALSFLRVSWAPRRIYAGVIGTVRGAGLDGCTMTEPTDPTDTPEAPGHHVSGGRNVIASGGAAAGTKAGHTDIFFAAVQMSRMPMVLTDPHQPDNPIVFCNRAFELLTGYSQEEIIGRNCRFLQGDGTDPEAIDEIRRALRASQDVHLEMVNYRKDGSSFWNALFISPVIDTGGNLVYHFASQIDVTRRRDAEAVLQQSQRMETLGAMASSLAHEFNNLMTIVLANLERLAVEPSSERRAKQIERASWGARRASKLTDQMLSFARRQFHDDQLLDVNETLANCDSILDQMAGSTVEVTLDLAPEPLVTSLDASQLEMALLNLVRNAADAVPAGSSIGVSTRLRPPSGPDGTPAIEIAVTDRGSGMDAEVARRATEPFFTTKALGKGTGLGLSMVKGFVEQSRGRFELESKPGVGTTIRLVFPQVVPPASHAMSSM</sequence>
<dbReference type="InterPro" id="IPR000700">
    <property type="entry name" value="PAS-assoc_C"/>
</dbReference>
<dbReference type="InterPro" id="IPR003594">
    <property type="entry name" value="HATPase_dom"/>
</dbReference>
<dbReference type="SMART" id="SM00387">
    <property type="entry name" value="HATPase_c"/>
    <property type="match status" value="1"/>
</dbReference>
<evidence type="ECO:0000256" key="3">
    <source>
        <dbReference type="ARBA" id="ARBA00022553"/>
    </source>
</evidence>
<evidence type="ECO:0000259" key="5">
    <source>
        <dbReference type="PROSITE" id="PS50112"/>
    </source>
</evidence>
<dbReference type="Gene3D" id="1.10.287.130">
    <property type="match status" value="1"/>
</dbReference>
<dbReference type="SMART" id="SM00086">
    <property type="entry name" value="PAC"/>
    <property type="match status" value="1"/>
</dbReference>
<organism evidence="7 8">
    <name type="scientific">Lichenicoccus roseus</name>
    <dbReference type="NCBI Taxonomy" id="2683649"/>
    <lineage>
        <taxon>Bacteria</taxon>
        <taxon>Pseudomonadati</taxon>
        <taxon>Pseudomonadota</taxon>
        <taxon>Alphaproteobacteria</taxon>
        <taxon>Acetobacterales</taxon>
        <taxon>Acetobacteraceae</taxon>
        <taxon>Lichenicoccus</taxon>
    </lineage>
</organism>
<keyword evidence="3" id="KW-0597">Phosphoprotein</keyword>